<feature type="binding site" evidence="5">
    <location>
        <position position="315"/>
    </location>
    <ligand>
        <name>substrate</name>
    </ligand>
</feature>
<dbReference type="FunFam" id="1.10.275.10:FF:000001">
    <property type="entry name" value="Fumarate hydratase, mitochondrial"/>
    <property type="match status" value="1"/>
</dbReference>
<dbReference type="AlphaFoldDB" id="A0A929B9A4"/>
<dbReference type="Gene3D" id="1.20.200.10">
    <property type="entry name" value="Fumarase/aspartase (Central domain)"/>
    <property type="match status" value="1"/>
</dbReference>
<dbReference type="Gene3D" id="1.10.40.30">
    <property type="entry name" value="Fumarase/aspartase (C-terminal domain)"/>
    <property type="match status" value="1"/>
</dbReference>
<feature type="domain" description="Fumarase C C-terminal" evidence="7">
    <location>
        <begin position="404"/>
        <end position="462"/>
    </location>
</feature>
<comment type="similarity">
    <text evidence="1 5">Belongs to the class-II fumarase/aspartase family. Fumarase subfamily.</text>
</comment>
<name>A0A929B9A4_9PSEU</name>
<feature type="active site" description="Proton donor/acceptor" evidence="5">
    <location>
        <position position="184"/>
    </location>
</feature>
<feature type="domain" description="Fumarate lyase N-terminal" evidence="6">
    <location>
        <begin position="14"/>
        <end position="338"/>
    </location>
</feature>
<keyword evidence="4 5" id="KW-0456">Lyase</keyword>
<dbReference type="GO" id="GO:0006106">
    <property type="term" value="P:fumarate metabolic process"/>
    <property type="evidence" value="ECO:0007669"/>
    <property type="project" value="InterPro"/>
</dbReference>
<dbReference type="InterPro" id="IPR008948">
    <property type="entry name" value="L-Aspartase-like"/>
</dbReference>
<proteinExistence type="inferred from homology"/>
<evidence type="ECO:0000256" key="5">
    <source>
        <dbReference type="HAMAP-Rule" id="MF_00743"/>
    </source>
</evidence>
<dbReference type="SUPFAM" id="SSF48557">
    <property type="entry name" value="L-aspartase-like"/>
    <property type="match status" value="1"/>
</dbReference>
<dbReference type="EC" id="4.2.1.2" evidence="5"/>
<feature type="binding site" evidence="5">
    <location>
        <begin position="100"/>
        <end position="102"/>
    </location>
    <ligand>
        <name>substrate</name>
    </ligand>
</feature>
<dbReference type="InterPro" id="IPR020557">
    <property type="entry name" value="Fumarate_lyase_CS"/>
</dbReference>
<organism evidence="8 9">
    <name type="scientific">Saccharopolyspora montiporae</name>
    <dbReference type="NCBI Taxonomy" id="2781240"/>
    <lineage>
        <taxon>Bacteria</taxon>
        <taxon>Bacillati</taxon>
        <taxon>Actinomycetota</taxon>
        <taxon>Actinomycetes</taxon>
        <taxon>Pseudonocardiales</taxon>
        <taxon>Pseudonocardiaceae</taxon>
        <taxon>Saccharopolyspora</taxon>
    </lineage>
</organism>
<evidence type="ECO:0000259" key="6">
    <source>
        <dbReference type="Pfam" id="PF00206"/>
    </source>
</evidence>
<keyword evidence="9" id="KW-1185">Reference proteome</keyword>
<dbReference type="InterPro" id="IPR005677">
    <property type="entry name" value="Fum_hydII"/>
</dbReference>
<dbReference type="GO" id="GO:0005737">
    <property type="term" value="C:cytoplasm"/>
    <property type="evidence" value="ECO:0007669"/>
    <property type="project" value="UniProtKB-SubCell"/>
</dbReference>
<dbReference type="Pfam" id="PF00206">
    <property type="entry name" value="Lyase_1"/>
    <property type="match status" value="1"/>
</dbReference>
<dbReference type="Gene3D" id="1.10.275.10">
    <property type="entry name" value="Fumarase/aspartase (N-terminal domain)"/>
    <property type="match status" value="1"/>
</dbReference>
<comment type="caution">
    <text evidence="8">The sequence shown here is derived from an EMBL/GenBank/DDBJ whole genome shotgun (WGS) entry which is preliminary data.</text>
</comment>
<dbReference type="InterPro" id="IPR022761">
    <property type="entry name" value="Fumarate_lyase_N"/>
</dbReference>
<feature type="site" description="Important for catalytic activity" evidence="5">
    <location>
        <position position="327"/>
    </location>
</feature>
<dbReference type="EMBL" id="JADEYC010000023">
    <property type="protein sequence ID" value="MBE9375632.1"/>
    <property type="molecule type" value="Genomic_DNA"/>
</dbReference>
<accession>A0A929B9A4</accession>
<comment type="catalytic activity">
    <reaction evidence="5">
        <text>(S)-malate = fumarate + H2O</text>
        <dbReference type="Rhea" id="RHEA:12460"/>
        <dbReference type="ChEBI" id="CHEBI:15377"/>
        <dbReference type="ChEBI" id="CHEBI:15589"/>
        <dbReference type="ChEBI" id="CHEBI:29806"/>
        <dbReference type="EC" id="4.2.1.2"/>
    </reaction>
</comment>
<evidence type="ECO:0000256" key="1">
    <source>
        <dbReference type="ARBA" id="ARBA00009084"/>
    </source>
</evidence>
<dbReference type="InterPro" id="IPR024083">
    <property type="entry name" value="Fumarase/histidase_N"/>
</dbReference>
<evidence type="ECO:0000259" key="7">
    <source>
        <dbReference type="Pfam" id="PF10415"/>
    </source>
</evidence>
<dbReference type="RefSeq" id="WP_193929082.1">
    <property type="nucleotide sequence ID" value="NZ_JADEYC010000023.1"/>
</dbReference>
<feature type="binding site" description="in site B" evidence="5">
    <location>
        <begin position="125"/>
        <end position="128"/>
    </location>
    <ligand>
        <name>substrate</name>
    </ligand>
</feature>
<dbReference type="PANTHER" id="PTHR11444:SF22">
    <property type="entry name" value="FUMARATE HYDRATASE CLASS II"/>
    <property type="match status" value="1"/>
</dbReference>
<feature type="binding site" evidence="5">
    <location>
        <begin position="135"/>
        <end position="137"/>
    </location>
    <ligand>
        <name>substrate</name>
    </ligand>
</feature>
<comment type="function">
    <text evidence="5">Involved in the TCA cycle. Catalyzes the stereospecific interconversion of fumarate to L-malate.</text>
</comment>
<reference evidence="8" key="1">
    <citation type="submission" date="2020-10" db="EMBL/GenBank/DDBJ databases">
        <title>Diversity and distribution of actinomycetes associated with coral in the coast of Hainan.</title>
        <authorList>
            <person name="Li F."/>
        </authorList>
    </citation>
    <scope>NUCLEOTIDE SEQUENCE</scope>
    <source>
        <strain evidence="8">HNM0983</strain>
    </source>
</reference>
<dbReference type="GO" id="GO:0004333">
    <property type="term" value="F:fumarate hydratase activity"/>
    <property type="evidence" value="ECO:0007669"/>
    <property type="project" value="UniProtKB-UniRule"/>
</dbReference>
<keyword evidence="3 5" id="KW-0816">Tricarboxylic acid cycle</keyword>
<evidence type="ECO:0000256" key="2">
    <source>
        <dbReference type="ARBA" id="ARBA00022490"/>
    </source>
</evidence>
<comment type="miscellaneous">
    <text evidence="5">There are 2 substrate-binding sites: the catalytic A site, and the non-catalytic B site that may play a role in the transfer of substrate or product between the active site and the solvent. Alternatively, the B site may bind allosteric effectors.</text>
</comment>
<dbReference type="FunFam" id="1.20.200.10:FF:000001">
    <property type="entry name" value="Fumarate hydratase, mitochondrial"/>
    <property type="match status" value="1"/>
</dbReference>
<feature type="binding site" evidence="5">
    <location>
        <position position="183"/>
    </location>
    <ligand>
        <name>substrate</name>
    </ligand>
</feature>
<comment type="subcellular location">
    <subcellularLocation>
        <location evidence="5">Cytoplasm</location>
    </subcellularLocation>
</comment>
<dbReference type="PRINTS" id="PR00149">
    <property type="entry name" value="FUMRATELYASE"/>
</dbReference>
<dbReference type="InterPro" id="IPR018951">
    <property type="entry name" value="Fumarase_C_C"/>
</dbReference>
<protein>
    <recommendedName>
        <fullName evidence="5">Fumarate hydratase class II</fullName>
        <shortName evidence="5">Fumarase C</shortName>
        <ecNumber evidence="5">4.2.1.2</ecNumber>
    </recommendedName>
    <alternativeName>
        <fullName evidence="5">Aerobic fumarase</fullName>
    </alternativeName>
    <alternativeName>
        <fullName evidence="5">Iron-independent fumarase</fullName>
    </alternativeName>
</protein>
<dbReference type="NCBIfam" id="NF008909">
    <property type="entry name" value="PRK12273.1"/>
    <property type="match status" value="1"/>
</dbReference>
<dbReference type="Pfam" id="PF10415">
    <property type="entry name" value="FumaraseC_C"/>
    <property type="match status" value="1"/>
</dbReference>
<dbReference type="PROSITE" id="PS00163">
    <property type="entry name" value="FUMARATE_LYASES"/>
    <property type="match status" value="1"/>
</dbReference>
<evidence type="ECO:0000256" key="3">
    <source>
        <dbReference type="ARBA" id="ARBA00022532"/>
    </source>
</evidence>
<comment type="pathway">
    <text evidence="5">Carbohydrate metabolism; tricarboxylic acid cycle; (S)-malate from fumarate: step 1/1.</text>
</comment>
<dbReference type="PRINTS" id="PR00145">
    <property type="entry name" value="ARGSUCLYASE"/>
</dbReference>
<gene>
    <name evidence="5" type="primary">fumC</name>
    <name evidence="8" type="ORF">IQ251_14360</name>
</gene>
<evidence type="ECO:0000313" key="9">
    <source>
        <dbReference type="Proteomes" id="UP000598360"/>
    </source>
</evidence>
<dbReference type="Proteomes" id="UP000598360">
    <property type="component" value="Unassembled WGS sequence"/>
</dbReference>
<keyword evidence="2 5" id="KW-0963">Cytoplasm</keyword>
<dbReference type="GO" id="GO:0006099">
    <property type="term" value="P:tricarboxylic acid cycle"/>
    <property type="evidence" value="ECO:0007669"/>
    <property type="project" value="UniProtKB-UniRule"/>
</dbReference>
<evidence type="ECO:0000313" key="8">
    <source>
        <dbReference type="EMBL" id="MBE9375632.1"/>
    </source>
</evidence>
<dbReference type="HAMAP" id="MF_00743">
    <property type="entry name" value="FumaraseC"/>
    <property type="match status" value="1"/>
</dbReference>
<feature type="active site" evidence="5">
    <location>
        <position position="314"/>
    </location>
</feature>
<feature type="binding site" evidence="5">
    <location>
        <begin position="320"/>
        <end position="322"/>
    </location>
    <ligand>
        <name>substrate</name>
    </ligand>
</feature>
<evidence type="ECO:0000256" key="4">
    <source>
        <dbReference type="ARBA" id="ARBA00023239"/>
    </source>
</evidence>
<dbReference type="PANTHER" id="PTHR11444">
    <property type="entry name" value="ASPARTATEAMMONIA/ARGININOSUCCINATE/ADENYLOSUCCINATE LYASE"/>
    <property type="match status" value="1"/>
</dbReference>
<dbReference type="InterPro" id="IPR000362">
    <property type="entry name" value="Fumarate_lyase_fam"/>
</dbReference>
<comment type="subunit">
    <text evidence="5">Homotetramer.</text>
</comment>
<sequence length="464" mass="49204">MAEQEYRIEHDTMGEVRVPAEALYRAQTQRAVENFPISGRGLERAQIRALGLLKAATARVNARLGVLESDLAEAIAAAADEVAEGRHDEHFPIDVFQTGSGTSSNMNSNEVIATLASRKLGRDVHPNDDVNASQSSNDTFPTTIHVAATEAVVTEVIPALEHLAGTIEQRAAEWTEVVKSGRTHLMDAVPVTLAQEAGAWAAQVRYGVERLQGGVGRLGELPIGGTAVGSGLNAPEGFGAAVAAELASATGLPLTEARDHFEAQAAQDSVVETSGDLRTVAVSLTKIANDLRWLGSGPRTGLAELALPDLQPGSSIMPGKVNPVIPEATLQVVAQVIGNDAAISFAGSQGNFQLNVMLPVIARNALESARLLANVSHLLADKVFADVEVNTDRAREYAEGSPSIVTPLNRYIGYEEAAAVAKQALKERKTIREVVLERGHVESGKLTTEQLDEALDVLRMAHGR</sequence>